<dbReference type="RefSeq" id="WP_171033740.1">
    <property type="nucleotide sequence ID" value="NZ_CP058350.1"/>
</dbReference>
<gene>
    <name evidence="3" type="ORF">FE840_010430</name>
</gene>
<dbReference type="InterPro" id="IPR000120">
    <property type="entry name" value="Amidase"/>
</dbReference>
<keyword evidence="4" id="KW-1185">Reference proteome</keyword>
<dbReference type="Gene3D" id="3.90.1300.10">
    <property type="entry name" value="Amidase signature (AS) domain"/>
    <property type="match status" value="1"/>
</dbReference>
<dbReference type="Proteomes" id="UP000308530">
    <property type="component" value="Chromosome"/>
</dbReference>
<name>A0ABX6QN09_9HYPH</name>
<evidence type="ECO:0000259" key="2">
    <source>
        <dbReference type="Pfam" id="PF01425"/>
    </source>
</evidence>
<dbReference type="Pfam" id="PF01425">
    <property type="entry name" value="Amidase"/>
    <property type="match status" value="1"/>
</dbReference>
<evidence type="ECO:0000313" key="4">
    <source>
        <dbReference type="Proteomes" id="UP000308530"/>
    </source>
</evidence>
<feature type="domain" description="Amidase" evidence="2">
    <location>
        <begin position="23"/>
        <end position="447"/>
    </location>
</feature>
<accession>A0ABX6QN09</accession>
<organism evidence="3 4">
    <name type="scientific">Peteryoungia desertarenae</name>
    <dbReference type="NCBI Taxonomy" id="1813451"/>
    <lineage>
        <taxon>Bacteria</taxon>
        <taxon>Pseudomonadati</taxon>
        <taxon>Pseudomonadota</taxon>
        <taxon>Alphaproteobacteria</taxon>
        <taxon>Hyphomicrobiales</taxon>
        <taxon>Rhizobiaceae</taxon>
        <taxon>Peteryoungia</taxon>
    </lineage>
</organism>
<proteinExistence type="inferred from homology"/>
<dbReference type="PANTHER" id="PTHR11895">
    <property type="entry name" value="TRANSAMIDASE"/>
    <property type="match status" value="1"/>
</dbReference>
<sequence>MDDYDWNGTSSAAGTVAASLAGANARSDVNAFIRVNADAVADAEILDQRKEQGEELPLHGWTVAVKDNIDTKGLPTTGGALALSGYVPDHDAECVARLKRAGAIIIGKTNLDELAGSGRTLSSLGGQTLHPLDPERFPAGSSGGSSVAVAVGACRVALGTETVNSIRNPANVCGVFGLRPTLGLVPTSGVIPVSPTMDVVGPLAATLPDLARVTEVLVGCHADSGTINGDLPWSKDALSSAIGQPVAGFRIAVAKGLFGSEPEHEGVNQAIAAALGHLLDQGIEIVEPDDPRFDSKRLYDDLALHPFELHQAFDDWLERLGDRKPIKSFEAYVADGRWPKKTMSALLETALATPDPMQAPAYLKMRQNREALHGAVTGMFQDHRLDALIYPMQHRAALRHDDVSRPERNGILASALGWPALNVPIGKAAGLPVGMDIMAMPFREPLLFTLGHAAAARART</sequence>
<comment type="similarity">
    <text evidence="1">Belongs to the amidase family.</text>
</comment>
<protein>
    <submittedName>
        <fullName evidence="3">Amidase</fullName>
    </submittedName>
</protein>
<dbReference type="SUPFAM" id="SSF75304">
    <property type="entry name" value="Amidase signature (AS) enzymes"/>
    <property type="match status" value="1"/>
</dbReference>
<dbReference type="PANTHER" id="PTHR11895:SF7">
    <property type="entry name" value="GLUTAMYL-TRNA(GLN) AMIDOTRANSFERASE SUBUNIT A, MITOCHONDRIAL"/>
    <property type="match status" value="1"/>
</dbReference>
<evidence type="ECO:0000256" key="1">
    <source>
        <dbReference type="ARBA" id="ARBA00009199"/>
    </source>
</evidence>
<reference evidence="3 4" key="1">
    <citation type="submission" date="2020-06" db="EMBL/GenBank/DDBJ databases">
        <title>Genome sequence of Rhizobium sp strain ADMK78.</title>
        <authorList>
            <person name="Rahi P."/>
        </authorList>
    </citation>
    <scope>NUCLEOTIDE SEQUENCE [LARGE SCALE GENOMIC DNA]</scope>
    <source>
        <strain evidence="3 4">ADMK78</strain>
    </source>
</reference>
<dbReference type="InterPro" id="IPR023631">
    <property type="entry name" value="Amidase_dom"/>
</dbReference>
<dbReference type="InterPro" id="IPR036928">
    <property type="entry name" value="AS_sf"/>
</dbReference>
<dbReference type="EMBL" id="CP058350">
    <property type="protein sequence ID" value="QLF69918.1"/>
    <property type="molecule type" value="Genomic_DNA"/>
</dbReference>
<evidence type="ECO:0000313" key="3">
    <source>
        <dbReference type="EMBL" id="QLF69918.1"/>
    </source>
</evidence>